<dbReference type="Gene3D" id="3.90.79.10">
    <property type="entry name" value="Nucleoside Triphosphate Pyrophosphohydrolase"/>
    <property type="match status" value="1"/>
</dbReference>
<accession>A0A9X1X4K5</accession>
<gene>
    <name evidence="1" type="ORF">MUY27_11200</name>
</gene>
<dbReference type="RefSeq" id="WP_245130111.1">
    <property type="nucleotide sequence ID" value="NZ_JALJEJ010000004.1"/>
</dbReference>
<name>A0A9X1X4K5_9SPHI</name>
<keyword evidence="2" id="KW-1185">Reference proteome</keyword>
<sequence length="94" mass="10732">MDATINLQHTDLLSDERYQLKKYSYQLIDGDQSTNKVTELYIRPDAVAVLPYDEERQTFLLTRQFRLVACLNGTSSGYVIEACAGLIDDNQQPE</sequence>
<dbReference type="EMBL" id="JALJEJ010000004">
    <property type="protein sequence ID" value="MCJ8210275.1"/>
    <property type="molecule type" value="Genomic_DNA"/>
</dbReference>
<protein>
    <submittedName>
        <fullName evidence="1">Uncharacterized protein</fullName>
    </submittedName>
</protein>
<comment type="caution">
    <text evidence="1">The sequence shown here is derived from an EMBL/GenBank/DDBJ whole genome shotgun (WGS) entry which is preliminary data.</text>
</comment>
<dbReference type="SUPFAM" id="SSF55811">
    <property type="entry name" value="Nudix"/>
    <property type="match status" value="1"/>
</dbReference>
<dbReference type="Proteomes" id="UP001139450">
    <property type="component" value="Unassembled WGS sequence"/>
</dbReference>
<dbReference type="AlphaFoldDB" id="A0A9X1X4K5"/>
<evidence type="ECO:0000313" key="1">
    <source>
        <dbReference type="EMBL" id="MCJ8210275.1"/>
    </source>
</evidence>
<proteinExistence type="predicted"/>
<organism evidence="1 2">
    <name type="scientific">Mucilaginibacter straminoryzae</name>
    <dbReference type="NCBI Taxonomy" id="2932774"/>
    <lineage>
        <taxon>Bacteria</taxon>
        <taxon>Pseudomonadati</taxon>
        <taxon>Bacteroidota</taxon>
        <taxon>Sphingobacteriia</taxon>
        <taxon>Sphingobacteriales</taxon>
        <taxon>Sphingobacteriaceae</taxon>
        <taxon>Mucilaginibacter</taxon>
    </lineage>
</organism>
<reference evidence="1" key="1">
    <citation type="submission" date="2022-04" db="EMBL/GenBank/DDBJ databases">
        <title>Mucilaginibacter sp. RS28 isolated from freshwater.</title>
        <authorList>
            <person name="Ko S.-R."/>
        </authorList>
    </citation>
    <scope>NUCLEOTIDE SEQUENCE</scope>
    <source>
        <strain evidence="1">RS28</strain>
    </source>
</reference>
<evidence type="ECO:0000313" key="2">
    <source>
        <dbReference type="Proteomes" id="UP001139450"/>
    </source>
</evidence>
<dbReference type="InterPro" id="IPR015797">
    <property type="entry name" value="NUDIX_hydrolase-like_dom_sf"/>
</dbReference>